<accession>A0A318YTU4</accession>
<keyword evidence="3" id="KW-1185">Reference proteome</keyword>
<keyword evidence="1" id="KW-0472">Membrane</keyword>
<keyword evidence="1" id="KW-0812">Transmembrane</keyword>
<dbReference type="AlphaFoldDB" id="A0A318YTU4"/>
<evidence type="ECO:0000313" key="2">
    <source>
        <dbReference type="EMBL" id="PYH37876.1"/>
    </source>
</evidence>
<feature type="transmembrane region" description="Helical" evidence="1">
    <location>
        <begin position="47"/>
        <end position="67"/>
    </location>
</feature>
<dbReference type="GeneID" id="37120920"/>
<organism evidence="2 3">
    <name type="scientific">Aspergillus neoniger (strain CBS 115656)</name>
    <dbReference type="NCBI Taxonomy" id="1448310"/>
    <lineage>
        <taxon>Eukaryota</taxon>
        <taxon>Fungi</taxon>
        <taxon>Dikarya</taxon>
        <taxon>Ascomycota</taxon>
        <taxon>Pezizomycotina</taxon>
        <taxon>Eurotiomycetes</taxon>
        <taxon>Eurotiomycetidae</taxon>
        <taxon>Eurotiales</taxon>
        <taxon>Aspergillaceae</taxon>
        <taxon>Aspergillus</taxon>
        <taxon>Aspergillus subgen. Circumdati</taxon>
    </lineage>
</organism>
<dbReference type="Proteomes" id="UP000247647">
    <property type="component" value="Unassembled WGS sequence"/>
</dbReference>
<evidence type="ECO:0000256" key="1">
    <source>
        <dbReference type="SAM" id="Phobius"/>
    </source>
</evidence>
<keyword evidence="1" id="KW-1133">Transmembrane helix</keyword>
<evidence type="ECO:0000313" key="3">
    <source>
        <dbReference type="Proteomes" id="UP000247647"/>
    </source>
</evidence>
<dbReference type="EMBL" id="KZ821449">
    <property type="protein sequence ID" value="PYH37876.1"/>
    <property type="molecule type" value="Genomic_DNA"/>
</dbReference>
<sequence length="68" mass="7780">MTPTRLTVELPKRWHTVRLKPSALVARPLSPPADYVRLTSWWDLHRLSFSSGSLLVFFSLLTFLVALS</sequence>
<protein>
    <submittedName>
        <fullName evidence="2">Uncharacterized protein</fullName>
    </submittedName>
</protein>
<gene>
    <name evidence="2" type="ORF">BO87DRAFT_187884</name>
</gene>
<proteinExistence type="predicted"/>
<dbReference type="RefSeq" id="XP_025483354.1">
    <property type="nucleotide sequence ID" value="XM_025618464.1"/>
</dbReference>
<name>A0A318YTU4_ASPNB</name>
<reference evidence="2" key="1">
    <citation type="submission" date="2016-12" db="EMBL/GenBank/DDBJ databases">
        <title>The genomes of Aspergillus section Nigri reveals drivers in fungal speciation.</title>
        <authorList>
            <consortium name="DOE Joint Genome Institute"/>
            <person name="Vesth T.C."/>
            <person name="Nybo J."/>
            <person name="Theobald S."/>
            <person name="Brandl J."/>
            <person name="Frisvad J.C."/>
            <person name="Nielsen K.F."/>
            <person name="Lyhne E.K."/>
            <person name="Kogle M.E."/>
            <person name="Kuo A."/>
            <person name="Riley R."/>
            <person name="Clum A."/>
            <person name="Nolan M."/>
            <person name="Lipzen A."/>
            <person name="Salamov A."/>
            <person name="Henrissat B."/>
            <person name="Wiebenga A."/>
            <person name="De Vries R.P."/>
            <person name="Grigoriev I.V."/>
            <person name="Mortensen U.H."/>
            <person name="Andersen M.R."/>
            <person name="Baker S.E."/>
        </authorList>
    </citation>
    <scope>NUCLEOTIDE SEQUENCE [LARGE SCALE GENOMIC DNA]</scope>
    <source>
        <strain evidence="2">CBS 115656</strain>
    </source>
</reference>